<dbReference type="Gene3D" id="3.30.160.20">
    <property type="match status" value="2"/>
</dbReference>
<proteinExistence type="predicted"/>
<accession>A0A8S1BG59</accession>
<dbReference type="Pfam" id="PF00035">
    <property type="entry name" value="dsrm"/>
    <property type="match status" value="2"/>
</dbReference>
<dbReference type="GO" id="GO:0005737">
    <property type="term" value="C:cytoplasm"/>
    <property type="evidence" value="ECO:0007669"/>
    <property type="project" value="TreeGrafter"/>
</dbReference>
<dbReference type="GO" id="GO:0003725">
    <property type="term" value="F:double-stranded RNA binding"/>
    <property type="evidence" value="ECO:0007669"/>
    <property type="project" value="TreeGrafter"/>
</dbReference>
<dbReference type="GO" id="GO:0003726">
    <property type="term" value="F:double-stranded RNA adenosine deaminase activity"/>
    <property type="evidence" value="ECO:0007669"/>
    <property type="project" value="TreeGrafter"/>
</dbReference>
<gene>
    <name evidence="4" type="ORF">APLA_LOCUS16747</name>
</gene>
<feature type="domain" description="DRBM" evidence="3">
    <location>
        <begin position="69"/>
        <end position="118"/>
    </location>
</feature>
<reference evidence="4 5" key="1">
    <citation type="submission" date="2020-04" db="EMBL/GenBank/DDBJ databases">
        <authorList>
            <person name="Wallbank WR R."/>
            <person name="Pardo Diaz C."/>
            <person name="Kozak K."/>
            <person name="Martin S."/>
            <person name="Jiggins C."/>
            <person name="Moest M."/>
            <person name="Warren A I."/>
            <person name="Byers J.R.P. K."/>
            <person name="Montejo-Kovacevich G."/>
            <person name="Yen C E."/>
        </authorList>
    </citation>
    <scope>NUCLEOTIDE SEQUENCE [LARGE SCALE GENOMIC DNA]</scope>
</reference>
<keyword evidence="1" id="KW-0694">RNA-binding</keyword>
<dbReference type="PROSITE" id="PS50137">
    <property type="entry name" value="DS_RBD"/>
    <property type="match status" value="2"/>
</dbReference>
<evidence type="ECO:0000259" key="3">
    <source>
        <dbReference type="PROSITE" id="PS50137"/>
    </source>
</evidence>
<protein>
    <recommendedName>
        <fullName evidence="3">DRBM domain-containing protein</fullName>
    </recommendedName>
</protein>
<dbReference type="GO" id="GO:0010468">
    <property type="term" value="P:regulation of gene expression"/>
    <property type="evidence" value="ECO:0007669"/>
    <property type="project" value="UniProtKB-ARBA"/>
</dbReference>
<dbReference type="InterPro" id="IPR014720">
    <property type="entry name" value="dsRBD_dom"/>
</dbReference>
<sequence>MPKFKVKVIRRKKKLAKCHREPTAERGTPSLVSGIKCNLQALAKKAEAVNSGRKSPVSALKELGVKMHYTAVRRDGPPQSPSFAVSLMVADMIFQGEGHNKRQARKSAARACLSTLVHEAGSVSWHNQDLTCDEPAMFPDGEPLAKRESPSIRLHADIKCNLQTLADVADAVDSGSKSPVSALNELGVKVRYTVLRKGEPPHSPSFTVGVTVANMNFEGEGHNKREARESAARACLAALVGRAERAARAFQHQDFTCDKPAEFPVSEFQCLETKTSSAGTAQALGNKSEDTNGTSNRNVTRTNRPTYSQLKGLVEFLKQNPSIAKGLLPTIKPKLETKATWRSLATRLNAVE</sequence>
<comment type="caution">
    <text evidence="4">The sequence shown here is derived from an EMBL/GenBank/DDBJ whole genome shotgun (WGS) entry which is preliminary data.</text>
</comment>
<dbReference type="Proteomes" id="UP000494106">
    <property type="component" value="Unassembled WGS sequence"/>
</dbReference>
<dbReference type="PANTHER" id="PTHR10910">
    <property type="entry name" value="EUKARYOTE SPECIFIC DSRNA BINDING PROTEIN"/>
    <property type="match status" value="1"/>
</dbReference>
<dbReference type="SMART" id="SM00358">
    <property type="entry name" value="DSRM"/>
    <property type="match status" value="2"/>
</dbReference>
<evidence type="ECO:0000313" key="4">
    <source>
        <dbReference type="EMBL" id="CAB3258892.1"/>
    </source>
</evidence>
<keyword evidence="5" id="KW-1185">Reference proteome</keyword>
<evidence type="ECO:0000256" key="1">
    <source>
        <dbReference type="PROSITE-ProRule" id="PRU00266"/>
    </source>
</evidence>
<dbReference type="EMBL" id="CADEBC010000602">
    <property type="protein sequence ID" value="CAB3258892.1"/>
    <property type="molecule type" value="Genomic_DNA"/>
</dbReference>
<organism evidence="4 5">
    <name type="scientific">Arctia plantaginis</name>
    <name type="common">Wood tiger moth</name>
    <name type="synonym">Phalaena plantaginis</name>
    <dbReference type="NCBI Taxonomy" id="874455"/>
    <lineage>
        <taxon>Eukaryota</taxon>
        <taxon>Metazoa</taxon>
        <taxon>Ecdysozoa</taxon>
        <taxon>Arthropoda</taxon>
        <taxon>Hexapoda</taxon>
        <taxon>Insecta</taxon>
        <taxon>Pterygota</taxon>
        <taxon>Neoptera</taxon>
        <taxon>Endopterygota</taxon>
        <taxon>Lepidoptera</taxon>
        <taxon>Glossata</taxon>
        <taxon>Ditrysia</taxon>
        <taxon>Noctuoidea</taxon>
        <taxon>Erebidae</taxon>
        <taxon>Arctiinae</taxon>
        <taxon>Arctia</taxon>
    </lineage>
</organism>
<evidence type="ECO:0000313" key="5">
    <source>
        <dbReference type="Proteomes" id="UP000494106"/>
    </source>
</evidence>
<dbReference type="GO" id="GO:0006382">
    <property type="term" value="P:adenosine to inosine editing"/>
    <property type="evidence" value="ECO:0007669"/>
    <property type="project" value="TreeGrafter"/>
</dbReference>
<feature type="region of interest" description="Disordered" evidence="2">
    <location>
        <begin position="281"/>
        <end position="305"/>
    </location>
</feature>
<dbReference type="GO" id="GO:0008251">
    <property type="term" value="F:tRNA-specific adenosine deaminase activity"/>
    <property type="evidence" value="ECO:0007669"/>
    <property type="project" value="TreeGrafter"/>
</dbReference>
<dbReference type="GO" id="GO:0006396">
    <property type="term" value="P:RNA processing"/>
    <property type="evidence" value="ECO:0007669"/>
    <property type="project" value="TreeGrafter"/>
</dbReference>
<dbReference type="GO" id="GO:0005730">
    <property type="term" value="C:nucleolus"/>
    <property type="evidence" value="ECO:0007669"/>
    <property type="project" value="TreeGrafter"/>
</dbReference>
<dbReference type="SUPFAM" id="SSF54768">
    <property type="entry name" value="dsRNA-binding domain-like"/>
    <property type="match status" value="2"/>
</dbReference>
<dbReference type="AlphaFoldDB" id="A0A8S1BG59"/>
<feature type="domain" description="DRBM" evidence="3">
    <location>
        <begin position="178"/>
        <end position="241"/>
    </location>
</feature>
<name>A0A8S1BG59_ARCPL</name>
<evidence type="ECO:0000256" key="2">
    <source>
        <dbReference type="SAM" id="MobiDB-lite"/>
    </source>
</evidence>
<dbReference type="OrthoDB" id="10268011at2759"/>
<dbReference type="PANTHER" id="PTHR10910:SF62">
    <property type="entry name" value="AT07585P-RELATED"/>
    <property type="match status" value="1"/>
</dbReference>